<dbReference type="eggNOG" id="COG2207">
    <property type="taxonomic scope" value="Bacteria"/>
</dbReference>
<keyword evidence="3" id="KW-0804">Transcription</keyword>
<dbReference type="PROSITE" id="PS01124">
    <property type="entry name" value="HTH_ARAC_FAMILY_2"/>
    <property type="match status" value="1"/>
</dbReference>
<evidence type="ECO:0000256" key="2">
    <source>
        <dbReference type="ARBA" id="ARBA00023125"/>
    </source>
</evidence>
<accession>A0A095TQP5</accession>
<proteinExistence type="predicted"/>
<name>A0A095TQP5_9GAMM</name>
<dbReference type="PANTHER" id="PTHR47894:SF1">
    <property type="entry name" value="HTH-TYPE TRANSCRIPTIONAL REGULATOR VQSM"/>
    <property type="match status" value="1"/>
</dbReference>
<dbReference type="SMART" id="SM00342">
    <property type="entry name" value="HTH_ARAC"/>
    <property type="match status" value="1"/>
</dbReference>
<dbReference type="Pfam" id="PF12625">
    <property type="entry name" value="Arabinose_bd"/>
    <property type="match status" value="1"/>
</dbReference>
<evidence type="ECO:0000313" key="5">
    <source>
        <dbReference type="EMBL" id="KGD64693.1"/>
    </source>
</evidence>
<evidence type="ECO:0000313" key="6">
    <source>
        <dbReference type="Proteomes" id="UP000029444"/>
    </source>
</evidence>
<dbReference type="Proteomes" id="UP000029444">
    <property type="component" value="Unassembled WGS sequence"/>
</dbReference>
<gene>
    <name evidence="5" type="ORF">Y5S_02059</name>
</gene>
<keyword evidence="6" id="KW-1185">Reference proteome</keyword>
<dbReference type="SUPFAM" id="SSF46689">
    <property type="entry name" value="Homeodomain-like"/>
    <property type="match status" value="1"/>
</dbReference>
<evidence type="ECO:0000256" key="3">
    <source>
        <dbReference type="ARBA" id="ARBA00023163"/>
    </source>
</evidence>
<dbReference type="PANTHER" id="PTHR47894">
    <property type="entry name" value="HTH-TYPE TRANSCRIPTIONAL REGULATOR GADX"/>
    <property type="match status" value="1"/>
</dbReference>
<evidence type="ECO:0000256" key="1">
    <source>
        <dbReference type="ARBA" id="ARBA00023015"/>
    </source>
</evidence>
<dbReference type="GO" id="GO:0000976">
    <property type="term" value="F:transcription cis-regulatory region binding"/>
    <property type="evidence" value="ECO:0007669"/>
    <property type="project" value="TreeGrafter"/>
</dbReference>
<dbReference type="InterPro" id="IPR009057">
    <property type="entry name" value="Homeodomain-like_sf"/>
</dbReference>
<dbReference type="AlphaFoldDB" id="A0A095TQP5"/>
<dbReference type="Gene3D" id="1.10.10.60">
    <property type="entry name" value="Homeodomain-like"/>
    <property type="match status" value="1"/>
</dbReference>
<evidence type="ECO:0000259" key="4">
    <source>
        <dbReference type="PROSITE" id="PS01124"/>
    </source>
</evidence>
<dbReference type="PRINTS" id="PR00032">
    <property type="entry name" value="HTHARAC"/>
</dbReference>
<dbReference type="PATRIC" id="fig|1177154.3.peg.2093"/>
<dbReference type="Pfam" id="PF12833">
    <property type="entry name" value="HTH_18"/>
    <property type="match status" value="1"/>
</dbReference>
<dbReference type="STRING" id="1177154.Y5S_02059"/>
<keyword evidence="2" id="KW-0238">DNA-binding</keyword>
<dbReference type="InterPro" id="IPR032687">
    <property type="entry name" value="AraC-type_N"/>
</dbReference>
<dbReference type="GO" id="GO:0005829">
    <property type="term" value="C:cytosol"/>
    <property type="evidence" value="ECO:0007669"/>
    <property type="project" value="TreeGrafter"/>
</dbReference>
<dbReference type="RefSeq" id="WP_035232792.1">
    <property type="nucleotide sequence ID" value="NZ_ARXV01000007.1"/>
</dbReference>
<keyword evidence="1" id="KW-0805">Transcription regulation</keyword>
<dbReference type="EMBL" id="ARXV01000007">
    <property type="protein sequence ID" value="KGD64693.1"/>
    <property type="molecule type" value="Genomic_DNA"/>
</dbReference>
<feature type="domain" description="HTH araC/xylS-type" evidence="4">
    <location>
        <begin position="222"/>
        <end position="320"/>
    </location>
</feature>
<comment type="caution">
    <text evidence="5">The sequence shown here is derived from an EMBL/GenBank/DDBJ whole genome shotgun (WGS) entry which is preliminary data.</text>
</comment>
<protein>
    <submittedName>
        <fullName evidence="5">AraC family transcriptional regulator</fullName>
    </submittedName>
</protein>
<dbReference type="InterPro" id="IPR018060">
    <property type="entry name" value="HTH_AraC"/>
</dbReference>
<sequence length="321" mass="35550">MSQQPTVTVRYTQAISQAAAKLGFSLPDDLQQAFAEQERVSLELQGAIWESFCSQAEDALVGVRFGLALEVGHLDTAGMVLMSCDTVADALESLIDYYPIVGEGGTFEFSIEGDDCIVSYQPQYRERQQERVEAALASLLQLSRWSTGGKLKALRLEFAHAALDDNRRYETLLNVPVRFLSSRNSLVIPASNLQLPLIYANPALCQHLRTLADQVLDSLGEQSLSAQVTNLLRQHPHWGKEKVADILAMSGRHLVRKLGEEGSSFKLLRDGLLQGMAEKQLQEGVRLGDIAEALGFSDESAFSKAFKRWTGMTPAQFREKF</sequence>
<dbReference type="InterPro" id="IPR020449">
    <property type="entry name" value="Tscrpt_reg_AraC-type_HTH"/>
</dbReference>
<organism evidence="5 6">
    <name type="scientific">Alcanivorax nanhaiticus</name>
    <dbReference type="NCBI Taxonomy" id="1177154"/>
    <lineage>
        <taxon>Bacteria</taxon>
        <taxon>Pseudomonadati</taxon>
        <taxon>Pseudomonadota</taxon>
        <taxon>Gammaproteobacteria</taxon>
        <taxon>Oceanospirillales</taxon>
        <taxon>Alcanivoracaceae</taxon>
        <taxon>Alcanivorax</taxon>
    </lineage>
</organism>
<dbReference type="GO" id="GO:0003700">
    <property type="term" value="F:DNA-binding transcription factor activity"/>
    <property type="evidence" value="ECO:0007669"/>
    <property type="project" value="InterPro"/>
</dbReference>
<reference evidence="5 6" key="1">
    <citation type="submission" date="2012-09" db="EMBL/GenBank/DDBJ databases">
        <title>Genome Sequence of alkane-degrading Bacterium Alcanivorax sp. 19-m-6.</title>
        <authorList>
            <person name="Lai Q."/>
            <person name="Shao Z."/>
        </authorList>
    </citation>
    <scope>NUCLEOTIDE SEQUENCE [LARGE SCALE GENOMIC DNA]</scope>
    <source>
        <strain evidence="5 6">19-m-6</strain>
    </source>
</reference>
<dbReference type="OrthoDB" id="5722175at2"/>